<dbReference type="Pfam" id="PF00300">
    <property type="entry name" value="His_Phos_1"/>
    <property type="match status" value="1"/>
</dbReference>
<sequence length="231" mass="25992">MTTETTDVAAHPPTRILLIRHGQSVANAGGIPPDHITNPLTELGHAQAKAFADGFSCEPTLFLISPYLRAQQTSVPLRQRYPGVPIEEWPIQEFHYLNPAQHNGTSEEQQMPHILGFWERDDPSYSDGPGAESFSDFVSRARNVIKRLAQLKSEGCIAVFTHGFFMQAIRILLLFPNATDQQLMSNFRRFHFVNFIENLDAVELEVVNNQLRMIGQQHLTAFTLQGETSHA</sequence>
<evidence type="ECO:0000313" key="3">
    <source>
        <dbReference type="EMBL" id="XCB21930.1"/>
    </source>
</evidence>
<dbReference type="EMBL" id="CP132938">
    <property type="protein sequence ID" value="XCB21930.1"/>
    <property type="molecule type" value="Genomic_DNA"/>
</dbReference>
<dbReference type="GO" id="GO:0016791">
    <property type="term" value="F:phosphatase activity"/>
    <property type="evidence" value="ECO:0007669"/>
    <property type="project" value="TreeGrafter"/>
</dbReference>
<dbReference type="EC" id="3.1.3.-" evidence="3"/>
<dbReference type="Gene3D" id="3.40.50.1240">
    <property type="entry name" value="Phosphoglycerate mutase-like"/>
    <property type="match status" value="1"/>
</dbReference>
<dbReference type="SMART" id="SM00855">
    <property type="entry name" value="PGAM"/>
    <property type="match status" value="1"/>
</dbReference>
<dbReference type="CDD" id="cd07067">
    <property type="entry name" value="HP_PGM_like"/>
    <property type="match status" value="1"/>
</dbReference>
<accession>A0AAU7Z092</accession>
<keyword evidence="3" id="KW-0378">Hydrolase</keyword>
<dbReference type="InterPro" id="IPR001345">
    <property type="entry name" value="PG/BPGM_mutase_AS"/>
</dbReference>
<dbReference type="InterPro" id="IPR029033">
    <property type="entry name" value="His_PPase_superfam"/>
</dbReference>
<dbReference type="InterPro" id="IPR050275">
    <property type="entry name" value="PGM_Phosphatase"/>
</dbReference>
<dbReference type="KEGG" id="tgi:RBB81_20465"/>
<evidence type="ECO:0000256" key="1">
    <source>
        <dbReference type="ARBA" id="ARBA00023152"/>
    </source>
</evidence>
<evidence type="ECO:0000256" key="2">
    <source>
        <dbReference type="ARBA" id="ARBA00023235"/>
    </source>
</evidence>
<keyword evidence="1" id="KW-0324">Glycolysis</keyword>
<dbReference type="InterPro" id="IPR013078">
    <property type="entry name" value="His_Pase_superF_clade-1"/>
</dbReference>
<keyword evidence="2" id="KW-0413">Isomerase</keyword>
<dbReference type="RefSeq" id="WP_353071928.1">
    <property type="nucleotide sequence ID" value="NZ_CP132938.1"/>
</dbReference>
<protein>
    <submittedName>
        <fullName evidence="3">Histidine phosphatase family protein</fullName>
        <ecNumber evidence="3">3.1.3.-</ecNumber>
    </submittedName>
</protein>
<dbReference type="SUPFAM" id="SSF53254">
    <property type="entry name" value="Phosphoglycerate mutase-like"/>
    <property type="match status" value="1"/>
</dbReference>
<dbReference type="PANTHER" id="PTHR48100:SF1">
    <property type="entry name" value="HISTIDINE PHOSPHATASE FAMILY PROTEIN-RELATED"/>
    <property type="match status" value="1"/>
</dbReference>
<reference evidence="3" key="2">
    <citation type="journal article" date="2024" name="Environ. Microbiol.">
        <title>Genome analysis and description of Tunturibacter gen. nov. expands the diversity of Terriglobia in tundra soils.</title>
        <authorList>
            <person name="Messyasz A."/>
            <person name="Mannisto M.K."/>
            <person name="Kerkhof L.J."/>
            <person name="Haggblom M.M."/>
        </authorList>
    </citation>
    <scope>NUCLEOTIDE SEQUENCE</scope>
    <source>
        <strain evidence="3">M8UP39</strain>
    </source>
</reference>
<gene>
    <name evidence="3" type="ORF">RBB81_20465</name>
</gene>
<dbReference type="PROSITE" id="PS00175">
    <property type="entry name" value="PG_MUTASE"/>
    <property type="match status" value="1"/>
</dbReference>
<dbReference type="PANTHER" id="PTHR48100">
    <property type="entry name" value="BROAD-SPECIFICITY PHOSPHATASE YOR283W-RELATED"/>
    <property type="match status" value="1"/>
</dbReference>
<dbReference type="GO" id="GO:0005737">
    <property type="term" value="C:cytoplasm"/>
    <property type="evidence" value="ECO:0007669"/>
    <property type="project" value="TreeGrafter"/>
</dbReference>
<name>A0AAU7Z092_9BACT</name>
<dbReference type="AlphaFoldDB" id="A0AAU7Z092"/>
<organism evidence="3">
    <name type="scientific">Tunturiibacter gelidiferens</name>
    <dbReference type="NCBI Taxonomy" id="3069689"/>
    <lineage>
        <taxon>Bacteria</taxon>
        <taxon>Pseudomonadati</taxon>
        <taxon>Acidobacteriota</taxon>
        <taxon>Terriglobia</taxon>
        <taxon>Terriglobales</taxon>
        <taxon>Acidobacteriaceae</taxon>
        <taxon>Tunturiibacter</taxon>
    </lineage>
</organism>
<reference evidence="3" key="1">
    <citation type="submission" date="2023-08" db="EMBL/GenBank/DDBJ databases">
        <authorList>
            <person name="Messyasz A."/>
            <person name="Mannisto M.K."/>
            <person name="Kerkhof L.J."/>
            <person name="Haggblom M."/>
        </authorList>
    </citation>
    <scope>NUCLEOTIDE SEQUENCE</scope>
    <source>
        <strain evidence="3">M8UP39</strain>
    </source>
</reference>
<proteinExistence type="predicted"/>